<sequence>MDSTTLPELNLPIKDDFTGDSDGSIALTSTNEVKFKDTDGLIRELTDVPAVIALVTPTSSDVSFLIS</sequence>
<gene>
    <name evidence="1" type="ORF">EZ428_05425</name>
</gene>
<proteinExistence type="predicted"/>
<dbReference type="AlphaFoldDB" id="A0A4R0N2Y8"/>
<dbReference type="EMBL" id="SJSK01000001">
    <property type="protein sequence ID" value="TCC94219.1"/>
    <property type="molecule type" value="Genomic_DNA"/>
</dbReference>
<evidence type="ECO:0000313" key="1">
    <source>
        <dbReference type="EMBL" id="TCC94219.1"/>
    </source>
</evidence>
<name>A0A4R0N2Y8_9SPHI</name>
<protein>
    <submittedName>
        <fullName evidence="1">Uncharacterized protein</fullName>
    </submittedName>
</protein>
<dbReference type="Proteomes" id="UP000292884">
    <property type="component" value="Unassembled WGS sequence"/>
</dbReference>
<reference evidence="1 2" key="1">
    <citation type="submission" date="2019-02" db="EMBL/GenBank/DDBJ databases">
        <title>Pedobacter sp. RP-1-13 sp. nov., isolated from Arctic soil.</title>
        <authorList>
            <person name="Dahal R.H."/>
        </authorList>
    </citation>
    <scope>NUCLEOTIDE SEQUENCE [LARGE SCALE GENOMIC DNA]</scope>
    <source>
        <strain evidence="1 2">RP-1-13</strain>
    </source>
</reference>
<dbReference type="RefSeq" id="WP_131552080.1">
    <property type="nucleotide sequence ID" value="NZ_SJSK01000001.1"/>
</dbReference>
<accession>A0A4R0N2Y8</accession>
<organism evidence="1 2">
    <name type="scientific">Pedobacter frigiditerrae</name>
    <dbReference type="NCBI Taxonomy" id="2530452"/>
    <lineage>
        <taxon>Bacteria</taxon>
        <taxon>Pseudomonadati</taxon>
        <taxon>Bacteroidota</taxon>
        <taxon>Sphingobacteriia</taxon>
        <taxon>Sphingobacteriales</taxon>
        <taxon>Sphingobacteriaceae</taxon>
        <taxon>Pedobacter</taxon>
    </lineage>
</organism>
<comment type="caution">
    <text evidence="1">The sequence shown here is derived from an EMBL/GenBank/DDBJ whole genome shotgun (WGS) entry which is preliminary data.</text>
</comment>
<keyword evidence="2" id="KW-1185">Reference proteome</keyword>
<evidence type="ECO:0000313" key="2">
    <source>
        <dbReference type="Proteomes" id="UP000292884"/>
    </source>
</evidence>